<evidence type="ECO:0000256" key="1">
    <source>
        <dbReference type="SAM" id="MobiDB-lite"/>
    </source>
</evidence>
<feature type="compositionally biased region" description="Polar residues" evidence="1">
    <location>
        <begin position="99"/>
        <end position="115"/>
    </location>
</feature>
<keyword evidence="3" id="KW-1185">Reference proteome</keyword>
<dbReference type="EMBL" id="MCFG01000188">
    <property type="protein sequence ID" value="ORX79072.1"/>
    <property type="molecule type" value="Genomic_DNA"/>
</dbReference>
<gene>
    <name evidence="2" type="ORF">BCR32DRAFT_301197</name>
</gene>
<comment type="caution">
    <text evidence="2">The sequence shown here is derived from an EMBL/GenBank/DDBJ whole genome shotgun (WGS) entry which is preliminary data.</text>
</comment>
<dbReference type="AlphaFoldDB" id="A0A1Y1X057"/>
<protein>
    <submittedName>
        <fullName evidence="2">Uncharacterized protein</fullName>
    </submittedName>
</protein>
<evidence type="ECO:0000313" key="3">
    <source>
        <dbReference type="Proteomes" id="UP000193944"/>
    </source>
</evidence>
<reference evidence="2 3" key="1">
    <citation type="submission" date="2016-08" db="EMBL/GenBank/DDBJ databases">
        <title>A Parts List for Fungal Cellulosomes Revealed by Comparative Genomics.</title>
        <authorList>
            <consortium name="DOE Joint Genome Institute"/>
            <person name="Haitjema C.H."/>
            <person name="Gilmore S.P."/>
            <person name="Henske J.K."/>
            <person name="Solomon K.V."/>
            <person name="De Groot R."/>
            <person name="Kuo A."/>
            <person name="Mondo S.J."/>
            <person name="Salamov A.A."/>
            <person name="Labutti K."/>
            <person name="Zhao Z."/>
            <person name="Chiniquy J."/>
            <person name="Barry K."/>
            <person name="Brewer H.M."/>
            <person name="Purvine S.O."/>
            <person name="Wright A.T."/>
            <person name="Boxma B."/>
            <person name="Van Alen T."/>
            <person name="Hackstein J.H."/>
            <person name="Baker S.E."/>
            <person name="Grigoriev I.V."/>
            <person name="O'Malley M.A."/>
        </authorList>
    </citation>
    <scope>NUCLEOTIDE SEQUENCE [LARGE SCALE GENOMIC DNA]</scope>
    <source>
        <strain evidence="2 3">S4</strain>
    </source>
</reference>
<organism evidence="2 3">
    <name type="scientific">Anaeromyces robustus</name>
    <dbReference type="NCBI Taxonomy" id="1754192"/>
    <lineage>
        <taxon>Eukaryota</taxon>
        <taxon>Fungi</taxon>
        <taxon>Fungi incertae sedis</taxon>
        <taxon>Chytridiomycota</taxon>
        <taxon>Chytridiomycota incertae sedis</taxon>
        <taxon>Neocallimastigomycetes</taxon>
        <taxon>Neocallimastigales</taxon>
        <taxon>Neocallimastigaceae</taxon>
        <taxon>Anaeromyces</taxon>
    </lineage>
</organism>
<reference evidence="2 3" key="2">
    <citation type="submission" date="2016-08" db="EMBL/GenBank/DDBJ databases">
        <title>Pervasive Adenine N6-methylation of Active Genes in Fungi.</title>
        <authorList>
            <consortium name="DOE Joint Genome Institute"/>
            <person name="Mondo S.J."/>
            <person name="Dannebaum R.O."/>
            <person name="Kuo R.C."/>
            <person name="Labutti K."/>
            <person name="Haridas S."/>
            <person name="Kuo A."/>
            <person name="Salamov A."/>
            <person name="Ahrendt S.R."/>
            <person name="Lipzen A."/>
            <person name="Sullivan W."/>
            <person name="Andreopoulos W.B."/>
            <person name="Clum A."/>
            <person name="Lindquist E."/>
            <person name="Daum C."/>
            <person name="Ramamoorthy G.K."/>
            <person name="Gryganskyi A."/>
            <person name="Culley D."/>
            <person name="Magnuson J.K."/>
            <person name="James T.Y."/>
            <person name="O'Malley M.A."/>
            <person name="Stajich J.E."/>
            <person name="Spatafora J.W."/>
            <person name="Visel A."/>
            <person name="Grigoriev I.V."/>
        </authorList>
    </citation>
    <scope>NUCLEOTIDE SEQUENCE [LARGE SCALE GENOMIC DNA]</scope>
    <source>
        <strain evidence="2 3">S4</strain>
    </source>
</reference>
<feature type="region of interest" description="Disordered" evidence="1">
    <location>
        <begin position="92"/>
        <end position="129"/>
    </location>
</feature>
<proteinExistence type="predicted"/>
<accession>A0A1Y1X057</accession>
<sequence length="153" mass="18087">MDFKQTFSISDNVHLKDNKHFMESQYIPKVLIKSKSNHSLNSRNKKNKDLYRKNDDKNYSYSSLSELTEHVYEFSNNISEENQEELYDININEEDNNNHTYSTSSLESIDINSDSQSEKSNKTNESKDIKYGKLKTDEYGFIINDVFHKKTYK</sequence>
<dbReference type="Proteomes" id="UP000193944">
    <property type="component" value="Unassembled WGS sequence"/>
</dbReference>
<dbReference type="STRING" id="1754192.A0A1Y1X057"/>
<feature type="compositionally biased region" description="Basic and acidic residues" evidence="1">
    <location>
        <begin position="116"/>
        <end position="129"/>
    </location>
</feature>
<name>A0A1Y1X057_9FUNG</name>
<evidence type="ECO:0000313" key="2">
    <source>
        <dbReference type="EMBL" id="ORX79072.1"/>
    </source>
</evidence>